<comment type="caution">
    <text evidence="1">The sequence shown here is derived from an EMBL/GenBank/DDBJ whole genome shotgun (WGS) entry which is preliminary data.</text>
</comment>
<protein>
    <submittedName>
        <fullName evidence="1">Uncharacterized protein</fullName>
    </submittedName>
</protein>
<keyword evidence="2" id="KW-1185">Reference proteome</keyword>
<proteinExistence type="predicted"/>
<evidence type="ECO:0000313" key="1">
    <source>
        <dbReference type="EMBL" id="DAD39723.1"/>
    </source>
</evidence>
<accession>A0A822Z584</accession>
<sequence length="39" mass="4625">MKYLTCYGTCVQISRYHSKFSVPLRWILKEDDTVPDFLA</sequence>
<organism evidence="1 2">
    <name type="scientific">Nelumbo nucifera</name>
    <name type="common">Sacred lotus</name>
    <dbReference type="NCBI Taxonomy" id="4432"/>
    <lineage>
        <taxon>Eukaryota</taxon>
        <taxon>Viridiplantae</taxon>
        <taxon>Streptophyta</taxon>
        <taxon>Embryophyta</taxon>
        <taxon>Tracheophyta</taxon>
        <taxon>Spermatophyta</taxon>
        <taxon>Magnoliopsida</taxon>
        <taxon>Proteales</taxon>
        <taxon>Nelumbonaceae</taxon>
        <taxon>Nelumbo</taxon>
    </lineage>
</organism>
<dbReference type="AlphaFoldDB" id="A0A822Z584"/>
<name>A0A822Z584_NELNU</name>
<gene>
    <name evidence="1" type="ORF">HUJ06_014046</name>
</gene>
<dbReference type="Proteomes" id="UP000607653">
    <property type="component" value="Unassembled WGS sequence"/>
</dbReference>
<reference evidence="1 2" key="1">
    <citation type="journal article" date="2020" name="Mol. Biol. Evol.">
        <title>Distinct Expression and Methylation Patterns for Genes with Different Fates following a Single Whole-Genome Duplication in Flowering Plants.</title>
        <authorList>
            <person name="Shi T."/>
            <person name="Rahmani R.S."/>
            <person name="Gugger P.F."/>
            <person name="Wang M."/>
            <person name="Li H."/>
            <person name="Zhang Y."/>
            <person name="Li Z."/>
            <person name="Wang Q."/>
            <person name="Van de Peer Y."/>
            <person name="Marchal K."/>
            <person name="Chen J."/>
        </authorList>
    </citation>
    <scope>NUCLEOTIDE SEQUENCE [LARGE SCALE GENOMIC DNA]</scope>
    <source>
        <tissue evidence="1">Leaf</tissue>
    </source>
</reference>
<dbReference type="EMBL" id="DUZY01000005">
    <property type="protein sequence ID" value="DAD39723.1"/>
    <property type="molecule type" value="Genomic_DNA"/>
</dbReference>
<evidence type="ECO:0000313" key="2">
    <source>
        <dbReference type="Proteomes" id="UP000607653"/>
    </source>
</evidence>